<accession>A0A133XJW1</accession>
<evidence type="ECO:0000313" key="3">
    <source>
        <dbReference type="Proteomes" id="UP000070186"/>
    </source>
</evidence>
<dbReference type="Proteomes" id="UP000070186">
    <property type="component" value="Unassembled WGS sequence"/>
</dbReference>
<feature type="compositionally biased region" description="Basic residues" evidence="1">
    <location>
        <begin position="149"/>
        <end position="162"/>
    </location>
</feature>
<dbReference type="AlphaFoldDB" id="A0A133XJW1"/>
<keyword evidence="3" id="KW-1185">Reference proteome</keyword>
<proteinExistence type="predicted"/>
<sequence>MHPVHDVDALLLLAMMLSAKRRPAELVEVVAAADLIQGNVPAEQKLVEAFERLGVHGLLAEAEGGYTLTPAAQEIVATKSRKADMSERVFTIKDKLSVYEAKGESAPVCVTLEQVTTAILAHRATEKATVKNLLVAKPKPEGGTNRPGQRQRKPMPAKKRKL</sequence>
<organism evidence="2 3">
    <name type="scientific">Dechloromonas denitrificans</name>
    <dbReference type="NCBI Taxonomy" id="281362"/>
    <lineage>
        <taxon>Bacteria</taxon>
        <taxon>Pseudomonadati</taxon>
        <taxon>Pseudomonadota</taxon>
        <taxon>Betaproteobacteria</taxon>
        <taxon>Rhodocyclales</taxon>
        <taxon>Azonexaceae</taxon>
        <taxon>Dechloromonas</taxon>
    </lineage>
</organism>
<feature type="region of interest" description="Disordered" evidence="1">
    <location>
        <begin position="134"/>
        <end position="162"/>
    </location>
</feature>
<name>A0A133XJW1_9RHOO</name>
<evidence type="ECO:0000256" key="1">
    <source>
        <dbReference type="SAM" id="MobiDB-lite"/>
    </source>
</evidence>
<dbReference type="EMBL" id="LODL01000019">
    <property type="protein sequence ID" value="KXB31232.1"/>
    <property type="molecule type" value="Genomic_DNA"/>
</dbReference>
<protein>
    <submittedName>
        <fullName evidence="2">Uncharacterized protein</fullName>
    </submittedName>
</protein>
<gene>
    <name evidence="2" type="ORF">AT959_08990</name>
</gene>
<reference evidence="2 3" key="1">
    <citation type="submission" date="2015-12" db="EMBL/GenBank/DDBJ databases">
        <title>Nitrous oxide reduction kinetics distinguish bacteria harboring typical versus atypical NosZ.</title>
        <authorList>
            <person name="Yoon S."/>
            <person name="Nissen S."/>
            <person name="Park D."/>
            <person name="Sanford R.A."/>
            <person name="Loeffler F.E."/>
        </authorList>
    </citation>
    <scope>NUCLEOTIDE SEQUENCE [LARGE SCALE GENOMIC DNA]</scope>
    <source>
        <strain evidence="2 3">ATCC BAA-841</strain>
    </source>
</reference>
<evidence type="ECO:0000313" key="2">
    <source>
        <dbReference type="EMBL" id="KXB31232.1"/>
    </source>
</evidence>
<comment type="caution">
    <text evidence="2">The sequence shown here is derived from an EMBL/GenBank/DDBJ whole genome shotgun (WGS) entry which is preliminary data.</text>
</comment>